<comment type="similarity">
    <text evidence="2">Belongs to the glycosyltransferase 2 family.</text>
</comment>
<evidence type="ECO:0000259" key="6">
    <source>
        <dbReference type="Pfam" id="PF00535"/>
    </source>
</evidence>
<dbReference type="PANTHER" id="PTHR48090">
    <property type="entry name" value="UNDECAPRENYL-PHOSPHATE 4-DEOXY-4-FORMAMIDO-L-ARABINOSE TRANSFERASE-RELATED"/>
    <property type="match status" value="1"/>
</dbReference>
<keyword evidence="5" id="KW-0460">Magnesium</keyword>
<dbReference type="Gene3D" id="3.90.550.10">
    <property type="entry name" value="Spore Coat Polysaccharide Biosynthesis Protein SpsA, Chain A"/>
    <property type="match status" value="1"/>
</dbReference>
<dbReference type="InterPro" id="IPR050256">
    <property type="entry name" value="Glycosyltransferase_2"/>
</dbReference>
<protein>
    <submittedName>
        <fullName evidence="7">Glycosyl transferase</fullName>
    </submittedName>
</protein>
<evidence type="ECO:0000256" key="1">
    <source>
        <dbReference type="ARBA" id="ARBA00001946"/>
    </source>
</evidence>
<comment type="cofactor">
    <cofactor evidence="1">
        <name>Mg(2+)</name>
        <dbReference type="ChEBI" id="CHEBI:18420"/>
    </cofactor>
</comment>
<organism evidence="7 8">
    <name type="scientific">Phaeovulum veldkampii DSM 11550</name>
    <dbReference type="NCBI Taxonomy" id="1185920"/>
    <lineage>
        <taxon>Bacteria</taxon>
        <taxon>Pseudomonadati</taxon>
        <taxon>Pseudomonadota</taxon>
        <taxon>Alphaproteobacteria</taxon>
        <taxon>Rhodobacterales</taxon>
        <taxon>Paracoccaceae</taxon>
        <taxon>Phaeovulum</taxon>
    </lineage>
</organism>
<keyword evidence="8" id="KW-1185">Reference proteome</keyword>
<proteinExistence type="inferred from homology"/>
<dbReference type="AlphaFoldDB" id="A0A2T4JIB1"/>
<evidence type="ECO:0000256" key="5">
    <source>
        <dbReference type="ARBA" id="ARBA00022842"/>
    </source>
</evidence>
<dbReference type="GO" id="GO:0016757">
    <property type="term" value="F:glycosyltransferase activity"/>
    <property type="evidence" value="ECO:0007669"/>
    <property type="project" value="UniProtKB-KW"/>
</dbReference>
<sequence>MTKDSPRVSCIIPAFNEAVRIGCVLEAVAGHPDVAEVIVVDDASTDATAEVVAAIAATTPGLRLIRQPQNRGKTAALAAGIEAAGAPLLLLLDADLIGLTPAHIAALIAPVRSGRADISISLRDNAPRLWRAIGLDYISGERVLARSLLDQPLEVLLRLPKFGFEVYLNTLCIGRRCRIAVVDWPGVKSPFKQSKYGLLAGLRADARMMGDIFRTVSPARIVVQILAMRAMRVQP</sequence>
<evidence type="ECO:0000313" key="8">
    <source>
        <dbReference type="Proteomes" id="UP000241899"/>
    </source>
</evidence>
<evidence type="ECO:0000256" key="3">
    <source>
        <dbReference type="ARBA" id="ARBA00022676"/>
    </source>
</evidence>
<gene>
    <name evidence="7" type="ORF">C5F46_08070</name>
</gene>
<dbReference type="Pfam" id="PF00535">
    <property type="entry name" value="Glycos_transf_2"/>
    <property type="match status" value="1"/>
</dbReference>
<comment type="caution">
    <text evidence="7">The sequence shown here is derived from an EMBL/GenBank/DDBJ whole genome shotgun (WGS) entry which is preliminary data.</text>
</comment>
<dbReference type="EMBL" id="PZKF01000015">
    <property type="protein sequence ID" value="PTE17618.1"/>
    <property type="molecule type" value="Genomic_DNA"/>
</dbReference>
<dbReference type="SUPFAM" id="SSF53448">
    <property type="entry name" value="Nucleotide-diphospho-sugar transferases"/>
    <property type="match status" value="1"/>
</dbReference>
<evidence type="ECO:0000256" key="4">
    <source>
        <dbReference type="ARBA" id="ARBA00022679"/>
    </source>
</evidence>
<accession>A0A2T4JIB1</accession>
<reference evidence="7 8" key="1">
    <citation type="submission" date="2018-03" db="EMBL/GenBank/DDBJ databases">
        <title>Rhodobacter veldkampii.</title>
        <authorList>
            <person name="Meyer T.E."/>
            <person name="Miller S."/>
            <person name="Lodha T."/>
            <person name="Gandham S."/>
            <person name="Chintalapati S."/>
            <person name="Chintalapati V.R."/>
        </authorList>
    </citation>
    <scope>NUCLEOTIDE SEQUENCE [LARGE SCALE GENOMIC DNA]</scope>
    <source>
        <strain evidence="7 8">DSM 11550</strain>
    </source>
</reference>
<name>A0A2T4JIB1_9RHOB</name>
<evidence type="ECO:0000313" key="7">
    <source>
        <dbReference type="EMBL" id="PTE17618.1"/>
    </source>
</evidence>
<dbReference type="OrthoDB" id="9815923at2"/>
<dbReference type="RefSeq" id="WP_107324851.1">
    <property type="nucleotide sequence ID" value="NZ_NHSP01000077.1"/>
</dbReference>
<evidence type="ECO:0000256" key="2">
    <source>
        <dbReference type="ARBA" id="ARBA00006739"/>
    </source>
</evidence>
<feature type="domain" description="Glycosyltransferase 2-like" evidence="6">
    <location>
        <begin position="9"/>
        <end position="133"/>
    </location>
</feature>
<keyword evidence="4 7" id="KW-0808">Transferase</keyword>
<keyword evidence="3" id="KW-0328">Glycosyltransferase</keyword>
<dbReference type="InterPro" id="IPR001173">
    <property type="entry name" value="Glyco_trans_2-like"/>
</dbReference>
<dbReference type="Proteomes" id="UP000241899">
    <property type="component" value="Unassembled WGS sequence"/>
</dbReference>
<dbReference type="InterPro" id="IPR029044">
    <property type="entry name" value="Nucleotide-diphossugar_trans"/>
</dbReference>
<dbReference type="PANTHER" id="PTHR48090:SF10">
    <property type="entry name" value="GLUCOSYL-3-PHOSPHOGLYCERATE SYNTHASE"/>
    <property type="match status" value="1"/>
</dbReference>